<protein>
    <recommendedName>
        <fullName evidence="9">Sm domain-containing protein</fullName>
    </recommendedName>
</protein>
<proteinExistence type="inferred from homology"/>
<comment type="similarity">
    <text evidence="2">Belongs to the snRNP Sm proteins family.</text>
</comment>
<dbReference type="InterPro" id="IPR010920">
    <property type="entry name" value="LSM_dom_sf"/>
</dbReference>
<dbReference type="InterPro" id="IPR034105">
    <property type="entry name" value="Lsm3"/>
</dbReference>
<comment type="subcellular location">
    <subcellularLocation>
        <location evidence="1">Nucleus</location>
    </subcellularLocation>
</comment>
<dbReference type="PANTHER" id="PTHR13110">
    <property type="entry name" value="U6 SNRNA-ASSOCIATED SM-LIKE PROTEIN LSM3"/>
    <property type="match status" value="1"/>
</dbReference>
<keyword evidence="5" id="KW-0694">RNA-binding</keyword>
<dbReference type="InterPro" id="IPR047575">
    <property type="entry name" value="Sm"/>
</dbReference>
<dbReference type="Proteomes" id="UP001527925">
    <property type="component" value="Unassembled WGS sequence"/>
</dbReference>
<comment type="caution">
    <text evidence="10">The sequence shown here is derived from an EMBL/GenBank/DDBJ whole genome shotgun (WGS) entry which is preliminary data.</text>
</comment>
<keyword evidence="3" id="KW-0507">mRNA processing</keyword>
<evidence type="ECO:0000256" key="8">
    <source>
        <dbReference type="ARBA" id="ARBA00023274"/>
    </source>
</evidence>
<keyword evidence="11" id="KW-1185">Reference proteome</keyword>
<evidence type="ECO:0000256" key="2">
    <source>
        <dbReference type="ARBA" id="ARBA00006850"/>
    </source>
</evidence>
<keyword evidence="6" id="KW-0508">mRNA splicing</keyword>
<dbReference type="InterPro" id="IPR040002">
    <property type="entry name" value="Sm-like_LSM3"/>
</dbReference>
<dbReference type="CDD" id="cd01730">
    <property type="entry name" value="LSm3"/>
    <property type="match status" value="1"/>
</dbReference>
<evidence type="ECO:0000256" key="5">
    <source>
        <dbReference type="ARBA" id="ARBA00022884"/>
    </source>
</evidence>
<sequence>MADTDAAQTTEPLDLVKLSLDERILVKMRGDRELHGVLHAFDQHMNMVLGKVQEIITVVSLDDGEDATHTVTKEHEMLFVRGDGVILSIAADCVAAVSLPPRPSTQARALALFAGSDQIKEEIGRLCEVRGLGWLKGFNTHKNSLEWIQLLEDWEAKLVAVASAAVGDVAPLEDNIEGVAAEERADAVHKVVKQCISITS</sequence>
<dbReference type="SUPFAM" id="SSF50182">
    <property type="entry name" value="Sm-like ribonucleoproteins"/>
    <property type="match status" value="1"/>
</dbReference>
<keyword evidence="4" id="KW-0747">Spliceosome</keyword>
<dbReference type="Gene3D" id="2.30.30.100">
    <property type="match status" value="1"/>
</dbReference>
<evidence type="ECO:0000256" key="1">
    <source>
        <dbReference type="ARBA" id="ARBA00004123"/>
    </source>
</evidence>
<evidence type="ECO:0000259" key="9">
    <source>
        <dbReference type="PROSITE" id="PS52002"/>
    </source>
</evidence>
<dbReference type="EMBL" id="JADGIZ020000011">
    <property type="protein sequence ID" value="KAL2917355.1"/>
    <property type="molecule type" value="Genomic_DNA"/>
</dbReference>
<organism evidence="10 11">
    <name type="scientific">Polyrhizophydium stewartii</name>
    <dbReference type="NCBI Taxonomy" id="2732419"/>
    <lineage>
        <taxon>Eukaryota</taxon>
        <taxon>Fungi</taxon>
        <taxon>Fungi incertae sedis</taxon>
        <taxon>Chytridiomycota</taxon>
        <taxon>Chytridiomycota incertae sedis</taxon>
        <taxon>Chytridiomycetes</taxon>
        <taxon>Rhizophydiales</taxon>
        <taxon>Rhizophydiales incertae sedis</taxon>
        <taxon>Polyrhizophydium</taxon>
    </lineage>
</organism>
<keyword evidence="8" id="KW-0687">Ribonucleoprotein</keyword>
<dbReference type="Pfam" id="PF01423">
    <property type="entry name" value="LSM"/>
    <property type="match status" value="1"/>
</dbReference>
<evidence type="ECO:0000256" key="7">
    <source>
        <dbReference type="ARBA" id="ARBA00023242"/>
    </source>
</evidence>
<accession>A0ABR4NCW2</accession>
<feature type="domain" description="Sm" evidence="9">
    <location>
        <begin position="11"/>
        <end position="94"/>
    </location>
</feature>
<evidence type="ECO:0000256" key="3">
    <source>
        <dbReference type="ARBA" id="ARBA00022664"/>
    </source>
</evidence>
<name>A0ABR4NCW2_9FUNG</name>
<gene>
    <name evidence="10" type="ORF">HK105_203019</name>
</gene>
<evidence type="ECO:0000313" key="11">
    <source>
        <dbReference type="Proteomes" id="UP001527925"/>
    </source>
</evidence>
<evidence type="ECO:0000256" key="6">
    <source>
        <dbReference type="ARBA" id="ARBA00023187"/>
    </source>
</evidence>
<keyword evidence="7" id="KW-0539">Nucleus</keyword>
<reference evidence="10 11" key="1">
    <citation type="submission" date="2023-09" db="EMBL/GenBank/DDBJ databases">
        <title>Pangenome analysis of Batrachochytrium dendrobatidis and related Chytrids.</title>
        <authorList>
            <person name="Yacoub M.N."/>
            <person name="Stajich J.E."/>
            <person name="James T.Y."/>
        </authorList>
    </citation>
    <scope>NUCLEOTIDE SEQUENCE [LARGE SCALE GENOMIC DNA]</scope>
    <source>
        <strain evidence="10 11">JEL0888</strain>
    </source>
</reference>
<dbReference type="PROSITE" id="PS52002">
    <property type="entry name" value="SM"/>
    <property type="match status" value="1"/>
</dbReference>
<dbReference type="InterPro" id="IPR001163">
    <property type="entry name" value="Sm_dom_euk/arc"/>
</dbReference>
<evidence type="ECO:0000313" key="10">
    <source>
        <dbReference type="EMBL" id="KAL2917355.1"/>
    </source>
</evidence>
<dbReference type="SMART" id="SM00651">
    <property type="entry name" value="Sm"/>
    <property type="match status" value="1"/>
</dbReference>
<evidence type="ECO:0000256" key="4">
    <source>
        <dbReference type="ARBA" id="ARBA00022728"/>
    </source>
</evidence>